<organism evidence="1">
    <name type="scientific">Arundo donax</name>
    <name type="common">Giant reed</name>
    <name type="synonym">Donax arundinaceus</name>
    <dbReference type="NCBI Taxonomy" id="35708"/>
    <lineage>
        <taxon>Eukaryota</taxon>
        <taxon>Viridiplantae</taxon>
        <taxon>Streptophyta</taxon>
        <taxon>Embryophyta</taxon>
        <taxon>Tracheophyta</taxon>
        <taxon>Spermatophyta</taxon>
        <taxon>Magnoliopsida</taxon>
        <taxon>Liliopsida</taxon>
        <taxon>Poales</taxon>
        <taxon>Poaceae</taxon>
        <taxon>PACMAD clade</taxon>
        <taxon>Arundinoideae</taxon>
        <taxon>Arundineae</taxon>
        <taxon>Arundo</taxon>
    </lineage>
</organism>
<reference evidence="1" key="1">
    <citation type="submission" date="2014-09" db="EMBL/GenBank/DDBJ databases">
        <authorList>
            <person name="Magalhaes I.L.F."/>
            <person name="Oliveira U."/>
            <person name="Santos F.R."/>
            <person name="Vidigal T.H.D.A."/>
            <person name="Brescovit A.D."/>
            <person name="Santos A.J."/>
        </authorList>
    </citation>
    <scope>NUCLEOTIDE SEQUENCE</scope>
    <source>
        <tissue evidence="1">Shoot tissue taken approximately 20 cm above the soil surface</tissue>
    </source>
</reference>
<accession>A0A0A8YSP6</accession>
<reference evidence="1" key="2">
    <citation type="journal article" date="2015" name="Data Brief">
        <title>Shoot transcriptome of the giant reed, Arundo donax.</title>
        <authorList>
            <person name="Barrero R.A."/>
            <person name="Guerrero F.D."/>
            <person name="Moolhuijzen P."/>
            <person name="Goolsby J.A."/>
            <person name="Tidwell J."/>
            <person name="Bellgard S.E."/>
            <person name="Bellgard M.I."/>
        </authorList>
    </citation>
    <scope>NUCLEOTIDE SEQUENCE</scope>
    <source>
        <tissue evidence="1">Shoot tissue taken approximately 20 cm above the soil surface</tissue>
    </source>
</reference>
<protein>
    <submittedName>
        <fullName evidence="1">Uncharacterized protein</fullName>
    </submittedName>
</protein>
<dbReference type="AlphaFoldDB" id="A0A0A8YSP6"/>
<evidence type="ECO:0000313" key="1">
    <source>
        <dbReference type="EMBL" id="JAD25542.1"/>
    </source>
</evidence>
<name>A0A0A8YSP6_ARUDO</name>
<dbReference type="EMBL" id="GBRH01272353">
    <property type="protein sequence ID" value="JAD25542.1"/>
    <property type="molecule type" value="Transcribed_RNA"/>
</dbReference>
<proteinExistence type="predicted"/>
<sequence length="37" mass="4304">MRVQQTAEIAFNRVQQRCLSFSHLLIYNSKGGKKTHI</sequence>